<dbReference type="EMBL" id="WNWQ01000623">
    <property type="protein sequence ID" value="KAE9965274.1"/>
    <property type="molecule type" value="Genomic_DNA"/>
</dbReference>
<reference evidence="2 3" key="1">
    <citation type="submission" date="2019-11" db="EMBL/GenBank/DDBJ databases">
        <title>Venturia inaequalis Genome Resource.</title>
        <authorList>
            <person name="Lichtner F.J."/>
        </authorList>
    </citation>
    <scope>NUCLEOTIDE SEQUENCE [LARGE SCALE GENOMIC DNA]</scope>
    <source>
        <strain evidence="2">Bline_iso_100314</strain>
    </source>
</reference>
<gene>
    <name evidence="2" type="ORF">BLS_007743</name>
</gene>
<dbReference type="InterPro" id="IPR027417">
    <property type="entry name" value="P-loop_NTPase"/>
</dbReference>
<dbReference type="InterPro" id="IPR038727">
    <property type="entry name" value="NadR/Ttd14_AAA_dom"/>
</dbReference>
<evidence type="ECO:0000259" key="1">
    <source>
        <dbReference type="Pfam" id="PF13521"/>
    </source>
</evidence>
<dbReference type="Pfam" id="PF13521">
    <property type="entry name" value="AAA_28"/>
    <property type="match status" value="1"/>
</dbReference>
<name>A0A8H3YLT4_VENIN</name>
<evidence type="ECO:0000313" key="2">
    <source>
        <dbReference type="EMBL" id="KAE9965274.1"/>
    </source>
</evidence>
<comment type="caution">
    <text evidence="2">The sequence shown here is derived from an EMBL/GenBank/DDBJ whole genome shotgun (WGS) entry which is preliminary data.</text>
</comment>
<dbReference type="AlphaFoldDB" id="A0A8H3YLT4"/>
<dbReference type="SUPFAM" id="SSF52540">
    <property type="entry name" value="P-loop containing nucleoside triphosphate hydrolases"/>
    <property type="match status" value="1"/>
</dbReference>
<proteinExistence type="predicted"/>
<organism evidence="2 3">
    <name type="scientific">Venturia inaequalis</name>
    <name type="common">Apple scab fungus</name>
    <dbReference type="NCBI Taxonomy" id="5025"/>
    <lineage>
        <taxon>Eukaryota</taxon>
        <taxon>Fungi</taxon>
        <taxon>Dikarya</taxon>
        <taxon>Ascomycota</taxon>
        <taxon>Pezizomycotina</taxon>
        <taxon>Dothideomycetes</taxon>
        <taxon>Pleosporomycetidae</taxon>
        <taxon>Venturiales</taxon>
        <taxon>Venturiaceae</taxon>
        <taxon>Venturia</taxon>
    </lineage>
</organism>
<feature type="domain" description="NadR/Ttd14 AAA" evidence="1">
    <location>
        <begin position="6"/>
        <end position="184"/>
    </location>
</feature>
<evidence type="ECO:0000313" key="3">
    <source>
        <dbReference type="Proteomes" id="UP000433883"/>
    </source>
</evidence>
<dbReference type="Gene3D" id="3.40.50.300">
    <property type="entry name" value="P-loop containing nucleotide triphosphate hydrolases"/>
    <property type="match status" value="1"/>
</dbReference>
<accession>A0A8H3YLT4</accession>
<dbReference type="Proteomes" id="UP000433883">
    <property type="component" value="Unassembled WGS sequence"/>
</dbReference>
<protein>
    <recommendedName>
        <fullName evidence="1">NadR/Ttd14 AAA domain-containing protein</fullName>
    </recommendedName>
</protein>
<sequence length="200" mass="22334">MARNTYVIGAQCTGKSTLVNALDGHVKATDPTPPAIIKEVARTVLQRYNYSADDIRASPDRALQLQKLILEAQHEAESQHKGNLFISDRSGIDPVVYARIFVGDEAARDMMASQTWRDVEHNMRSARILVCEPVPAWLHDDGVRLMPTDIDELNSLHQSFCQLLQELGMDFTVAPKEMTDINERVKLALDQVATSMMSKA</sequence>